<sequence length="77" mass="8772">MYGFYFLFFSLLWLTVIRTCSPIIDVHGGSQSPASKCDLHSTLSRENTARRLYGRMRSGRSISIYFVCHANMGFDQG</sequence>
<organism evidence="2 3">
    <name type="scientific">Aspergillus brasiliensis (strain CBS 101740 / IMI 381727 / IBT 21946)</name>
    <dbReference type="NCBI Taxonomy" id="767769"/>
    <lineage>
        <taxon>Eukaryota</taxon>
        <taxon>Fungi</taxon>
        <taxon>Dikarya</taxon>
        <taxon>Ascomycota</taxon>
        <taxon>Pezizomycotina</taxon>
        <taxon>Eurotiomycetes</taxon>
        <taxon>Eurotiomycetidae</taxon>
        <taxon>Eurotiales</taxon>
        <taxon>Aspergillaceae</taxon>
        <taxon>Aspergillus</taxon>
        <taxon>Aspergillus subgen. Circumdati</taxon>
    </lineage>
</organism>
<keyword evidence="1" id="KW-0732">Signal</keyword>
<dbReference type="VEuPathDB" id="FungiDB:ASPBRDRAFT_627693"/>
<evidence type="ECO:0000313" key="2">
    <source>
        <dbReference type="EMBL" id="OJJ70599.1"/>
    </source>
</evidence>
<protein>
    <recommendedName>
        <fullName evidence="4">Secreted protein</fullName>
    </recommendedName>
</protein>
<dbReference type="GeneID" id="93580873"/>
<gene>
    <name evidence="2" type="ORF">ASPBRDRAFT_627693</name>
</gene>
<reference evidence="3" key="1">
    <citation type="journal article" date="2017" name="Genome Biol.">
        <title>Comparative genomics reveals high biological diversity and specific adaptations in the industrially and medically important fungal genus Aspergillus.</title>
        <authorList>
            <person name="de Vries R.P."/>
            <person name="Riley R."/>
            <person name="Wiebenga A."/>
            <person name="Aguilar-Osorio G."/>
            <person name="Amillis S."/>
            <person name="Uchima C.A."/>
            <person name="Anderluh G."/>
            <person name="Asadollahi M."/>
            <person name="Askin M."/>
            <person name="Barry K."/>
            <person name="Battaglia E."/>
            <person name="Bayram O."/>
            <person name="Benocci T."/>
            <person name="Braus-Stromeyer S.A."/>
            <person name="Caldana C."/>
            <person name="Canovas D."/>
            <person name="Cerqueira G.C."/>
            <person name="Chen F."/>
            <person name="Chen W."/>
            <person name="Choi C."/>
            <person name="Clum A."/>
            <person name="Dos Santos R.A."/>
            <person name="Damasio A.R."/>
            <person name="Diallinas G."/>
            <person name="Emri T."/>
            <person name="Fekete E."/>
            <person name="Flipphi M."/>
            <person name="Freyberg S."/>
            <person name="Gallo A."/>
            <person name="Gournas C."/>
            <person name="Habgood R."/>
            <person name="Hainaut M."/>
            <person name="Harispe M.L."/>
            <person name="Henrissat B."/>
            <person name="Hilden K.S."/>
            <person name="Hope R."/>
            <person name="Hossain A."/>
            <person name="Karabika E."/>
            <person name="Karaffa L."/>
            <person name="Karanyi Z."/>
            <person name="Krasevec N."/>
            <person name="Kuo A."/>
            <person name="Kusch H."/>
            <person name="LaButti K."/>
            <person name="Lagendijk E.L."/>
            <person name="Lapidus A."/>
            <person name="Levasseur A."/>
            <person name="Lindquist E."/>
            <person name="Lipzen A."/>
            <person name="Logrieco A.F."/>
            <person name="MacCabe A."/>
            <person name="Maekelae M.R."/>
            <person name="Malavazi I."/>
            <person name="Melin P."/>
            <person name="Meyer V."/>
            <person name="Mielnichuk N."/>
            <person name="Miskei M."/>
            <person name="Molnar A.P."/>
            <person name="Mule G."/>
            <person name="Ngan C.Y."/>
            <person name="Orejas M."/>
            <person name="Orosz E."/>
            <person name="Ouedraogo J.P."/>
            <person name="Overkamp K.M."/>
            <person name="Park H.-S."/>
            <person name="Perrone G."/>
            <person name="Piumi F."/>
            <person name="Punt P.J."/>
            <person name="Ram A.F."/>
            <person name="Ramon A."/>
            <person name="Rauscher S."/>
            <person name="Record E."/>
            <person name="Riano-Pachon D.M."/>
            <person name="Robert V."/>
            <person name="Roehrig J."/>
            <person name="Ruller R."/>
            <person name="Salamov A."/>
            <person name="Salih N.S."/>
            <person name="Samson R.A."/>
            <person name="Sandor E."/>
            <person name="Sanguinetti M."/>
            <person name="Schuetze T."/>
            <person name="Sepcic K."/>
            <person name="Shelest E."/>
            <person name="Sherlock G."/>
            <person name="Sophianopoulou V."/>
            <person name="Squina F.M."/>
            <person name="Sun H."/>
            <person name="Susca A."/>
            <person name="Todd R.B."/>
            <person name="Tsang A."/>
            <person name="Unkles S.E."/>
            <person name="van de Wiele N."/>
            <person name="van Rossen-Uffink D."/>
            <person name="Oliveira J.V."/>
            <person name="Vesth T.C."/>
            <person name="Visser J."/>
            <person name="Yu J.-H."/>
            <person name="Zhou M."/>
            <person name="Andersen M.R."/>
            <person name="Archer D.B."/>
            <person name="Baker S.E."/>
            <person name="Benoit I."/>
            <person name="Brakhage A.A."/>
            <person name="Braus G.H."/>
            <person name="Fischer R."/>
            <person name="Frisvad J.C."/>
            <person name="Goldman G.H."/>
            <person name="Houbraken J."/>
            <person name="Oakley B."/>
            <person name="Pocsi I."/>
            <person name="Scazzocchio C."/>
            <person name="Seiboth B."/>
            <person name="vanKuyk P.A."/>
            <person name="Wortman J."/>
            <person name="Dyer P.S."/>
            <person name="Grigoriev I.V."/>
        </authorList>
    </citation>
    <scope>NUCLEOTIDE SEQUENCE [LARGE SCALE GENOMIC DNA]</scope>
    <source>
        <strain evidence="3">CBS 101740 / IMI 381727 / IBT 21946</strain>
    </source>
</reference>
<accession>A0A1L9UG14</accession>
<evidence type="ECO:0000313" key="3">
    <source>
        <dbReference type="Proteomes" id="UP000184499"/>
    </source>
</evidence>
<keyword evidence="3" id="KW-1185">Reference proteome</keyword>
<dbReference type="AlphaFoldDB" id="A0A1L9UG14"/>
<dbReference type="Proteomes" id="UP000184499">
    <property type="component" value="Unassembled WGS sequence"/>
</dbReference>
<dbReference type="EMBL" id="KV878686">
    <property type="protein sequence ID" value="OJJ70599.1"/>
    <property type="molecule type" value="Genomic_DNA"/>
</dbReference>
<feature type="signal peptide" evidence="1">
    <location>
        <begin position="1"/>
        <end position="19"/>
    </location>
</feature>
<dbReference type="OrthoDB" id="10356288at2759"/>
<proteinExistence type="predicted"/>
<evidence type="ECO:0008006" key="4">
    <source>
        <dbReference type="Google" id="ProtNLM"/>
    </source>
</evidence>
<dbReference type="RefSeq" id="XP_067477847.1">
    <property type="nucleotide sequence ID" value="XM_067628385.1"/>
</dbReference>
<name>A0A1L9UG14_ASPBC</name>
<feature type="chain" id="PRO_5012024600" description="Secreted protein" evidence="1">
    <location>
        <begin position="20"/>
        <end position="77"/>
    </location>
</feature>
<evidence type="ECO:0000256" key="1">
    <source>
        <dbReference type="SAM" id="SignalP"/>
    </source>
</evidence>